<dbReference type="AlphaFoldDB" id="A0A4S8R2Z6"/>
<accession>A0A4S8R2Z6</accession>
<evidence type="ECO:0000313" key="2">
    <source>
        <dbReference type="EMBL" id="THV52237.1"/>
    </source>
</evidence>
<dbReference type="EMBL" id="PQXL01000085">
    <property type="protein sequence ID" value="THV52237.1"/>
    <property type="molecule type" value="Genomic_DNA"/>
</dbReference>
<keyword evidence="3" id="KW-1185">Reference proteome</keyword>
<proteinExistence type="predicted"/>
<evidence type="ECO:0000259" key="1">
    <source>
        <dbReference type="Pfam" id="PF20150"/>
    </source>
</evidence>
<dbReference type="Pfam" id="PF20150">
    <property type="entry name" value="2EXR"/>
    <property type="match status" value="1"/>
</dbReference>
<sequence length="352" mass="40523">MSLKITHSHNNNMTPLEEKTAGEVVQFIINPPLPRIYDSTADTKTFHKFGDLPIELQLKIFKHAMPAARVVRWTRMGFWLSSNTRYPMFNLRLFPGLFSLLNTCLVSNESVHRDGGFVRIKSTYGHRNPDVPTHPTGWPQKRHYSVHYSYLRPNHDVFLLNYRDLIESHLTGASINLQSFTHLVFHGNHIELQISTLGKLLELIQTHCPNIERVSILSSRIWCYSFNQYAIARFIDIDENLLKLKLWYPVKTHRTNPEANIYGKMRSIMDTAATFISAFKSVYEEMDTKSMAFWKNVQVVPVLDCGSHNPFDESDIYIPGLQAYACSNKDGNLQTTPCERSEYGILHCSEPS</sequence>
<dbReference type="OrthoDB" id="3544787at2759"/>
<gene>
    <name evidence="2" type="ORF">BGAL_0085g00280</name>
</gene>
<name>A0A4S8R2Z6_9HELO</name>
<dbReference type="InterPro" id="IPR045518">
    <property type="entry name" value="2EXR"/>
</dbReference>
<protein>
    <recommendedName>
        <fullName evidence="1">2EXR domain-containing protein</fullName>
    </recommendedName>
</protein>
<organism evidence="2 3">
    <name type="scientific">Botrytis galanthina</name>
    <dbReference type="NCBI Taxonomy" id="278940"/>
    <lineage>
        <taxon>Eukaryota</taxon>
        <taxon>Fungi</taxon>
        <taxon>Dikarya</taxon>
        <taxon>Ascomycota</taxon>
        <taxon>Pezizomycotina</taxon>
        <taxon>Leotiomycetes</taxon>
        <taxon>Helotiales</taxon>
        <taxon>Sclerotiniaceae</taxon>
        <taxon>Botrytis</taxon>
    </lineage>
</organism>
<comment type="caution">
    <text evidence="2">The sequence shown here is derived from an EMBL/GenBank/DDBJ whole genome shotgun (WGS) entry which is preliminary data.</text>
</comment>
<dbReference type="Proteomes" id="UP000308671">
    <property type="component" value="Unassembled WGS sequence"/>
</dbReference>
<evidence type="ECO:0000313" key="3">
    <source>
        <dbReference type="Proteomes" id="UP000308671"/>
    </source>
</evidence>
<feature type="domain" description="2EXR" evidence="1">
    <location>
        <begin position="46"/>
        <end position="111"/>
    </location>
</feature>
<reference evidence="2 3" key="1">
    <citation type="submission" date="2017-12" db="EMBL/GenBank/DDBJ databases">
        <title>Comparative genomics of Botrytis spp.</title>
        <authorList>
            <person name="Valero-Jimenez C.A."/>
            <person name="Tapia P."/>
            <person name="Veloso J."/>
            <person name="Silva-Moreno E."/>
            <person name="Staats M."/>
            <person name="Valdes J.H."/>
            <person name="Van Kan J.A.L."/>
        </authorList>
    </citation>
    <scope>NUCLEOTIDE SEQUENCE [LARGE SCALE GENOMIC DNA]</scope>
    <source>
        <strain evidence="2 3">MUCL435</strain>
    </source>
</reference>